<organism evidence="13 14">
    <name type="scientific">Knipowitschia caucasica</name>
    <name type="common">Caucasian dwarf goby</name>
    <name type="synonym">Pomatoschistus caucasicus</name>
    <dbReference type="NCBI Taxonomy" id="637954"/>
    <lineage>
        <taxon>Eukaryota</taxon>
        <taxon>Metazoa</taxon>
        <taxon>Chordata</taxon>
        <taxon>Craniata</taxon>
        <taxon>Vertebrata</taxon>
        <taxon>Euteleostomi</taxon>
        <taxon>Actinopterygii</taxon>
        <taxon>Neopterygii</taxon>
        <taxon>Teleostei</taxon>
        <taxon>Neoteleostei</taxon>
        <taxon>Acanthomorphata</taxon>
        <taxon>Gobiaria</taxon>
        <taxon>Gobiiformes</taxon>
        <taxon>Gobioidei</taxon>
        <taxon>Gobiidae</taxon>
        <taxon>Gobiinae</taxon>
        <taxon>Knipowitschia</taxon>
    </lineage>
</organism>
<evidence type="ECO:0000259" key="12">
    <source>
        <dbReference type="PROSITE" id="PS51403"/>
    </source>
</evidence>
<reference evidence="13 14" key="1">
    <citation type="submission" date="2024-04" db="EMBL/GenBank/DDBJ databases">
        <authorList>
            <person name="Waldvogel A.-M."/>
            <person name="Schoenle A."/>
        </authorList>
    </citation>
    <scope>NUCLEOTIDE SEQUENCE [LARGE SCALE GENOMIC DNA]</scope>
</reference>
<feature type="compositionally biased region" description="Low complexity" evidence="10">
    <location>
        <begin position="418"/>
        <end position="432"/>
    </location>
</feature>
<dbReference type="SUPFAM" id="SSF48403">
    <property type="entry name" value="Ankyrin repeat"/>
    <property type="match status" value="1"/>
</dbReference>
<evidence type="ECO:0000256" key="3">
    <source>
        <dbReference type="ARBA" id="ARBA00022525"/>
    </source>
</evidence>
<dbReference type="GO" id="GO:0005604">
    <property type="term" value="C:basement membrane"/>
    <property type="evidence" value="ECO:0007669"/>
    <property type="project" value="UniProtKB-SubCell"/>
</dbReference>
<dbReference type="Proteomes" id="UP001497482">
    <property type="component" value="Chromosome 19"/>
</dbReference>
<dbReference type="InterPro" id="IPR050149">
    <property type="entry name" value="Collagen_superfamily"/>
</dbReference>
<feature type="compositionally biased region" description="Gly residues" evidence="10">
    <location>
        <begin position="280"/>
        <end position="289"/>
    </location>
</feature>
<dbReference type="FunFam" id="2.170.240.10:FF:000001">
    <property type="entry name" value="Collagen IV alpha 1 chain"/>
    <property type="match status" value="1"/>
</dbReference>
<evidence type="ECO:0000256" key="4">
    <source>
        <dbReference type="ARBA" id="ARBA00022530"/>
    </source>
</evidence>
<dbReference type="InterPro" id="IPR001442">
    <property type="entry name" value="Collagen_IV_NC"/>
</dbReference>
<dbReference type="PROSITE" id="PS51403">
    <property type="entry name" value="NC1_IV"/>
    <property type="match status" value="1"/>
</dbReference>
<feature type="domain" description="Collagen IV NC1" evidence="12">
    <location>
        <begin position="438"/>
        <end position="662"/>
    </location>
</feature>
<dbReference type="PANTHER" id="PTHR24023">
    <property type="entry name" value="COLLAGEN ALPHA"/>
    <property type="match status" value="1"/>
</dbReference>
<dbReference type="InterPro" id="IPR036770">
    <property type="entry name" value="Ankyrin_rpt-contain_sf"/>
</dbReference>
<dbReference type="EMBL" id="OZ035841">
    <property type="protein sequence ID" value="CAL1590255.1"/>
    <property type="molecule type" value="Genomic_DNA"/>
</dbReference>
<feature type="compositionally biased region" description="Polar residues" evidence="10">
    <location>
        <begin position="1"/>
        <end position="18"/>
    </location>
</feature>
<evidence type="ECO:0000256" key="10">
    <source>
        <dbReference type="SAM" id="MobiDB-lite"/>
    </source>
</evidence>
<feature type="repeat" description="ANK" evidence="9">
    <location>
        <begin position="730"/>
        <end position="762"/>
    </location>
</feature>
<dbReference type="Pfam" id="PF01391">
    <property type="entry name" value="Collagen"/>
    <property type="match status" value="2"/>
</dbReference>
<name>A0AAV2KJK2_KNICA</name>
<comment type="subcellular location">
    <subcellularLocation>
        <location evidence="2">Secreted</location>
        <location evidence="2">Extracellular space</location>
        <location evidence="2">Extracellular matrix</location>
        <location evidence="2">Basement membrane</location>
    </subcellularLocation>
</comment>
<feature type="compositionally biased region" description="Low complexity" evidence="10">
    <location>
        <begin position="25"/>
        <end position="44"/>
    </location>
</feature>
<feature type="compositionally biased region" description="Gly residues" evidence="10">
    <location>
        <begin position="185"/>
        <end position="208"/>
    </location>
</feature>
<dbReference type="Pfam" id="PF12796">
    <property type="entry name" value="Ank_2"/>
    <property type="match status" value="1"/>
</dbReference>
<dbReference type="SUPFAM" id="SSF56436">
    <property type="entry name" value="C-type lectin-like"/>
    <property type="match status" value="2"/>
</dbReference>
<accession>A0AAV2KJK2</accession>
<keyword evidence="4" id="KW-0272">Extracellular matrix</keyword>
<evidence type="ECO:0000313" key="14">
    <source>
        <dbReference type="Proteomes" id="UP001497482"/>
    </source>
</evidence>
<dbReference type="GO" id="GO:0030198">
    <property type="term" value="P:extracellular matrix organization"/>
    <property type="evidence" value="ECO:0007669"/>
    <property type="project" value="TreeGrafter"/>
</dbReference>
<keyword evidence="11" id="KW-1133">Transmembrane helix</keyword>
<keyword evidence="14" id="KW-1185">Reference proteome</keyword>
<dbReference type="InterPro" id="IPR036954">
    <property type="entry name" value="Collagen_IV_NC_sf"/>
</dbReference>
<keyword evidence="8" id="KW-1015">Disulfide bond</keyword>
<feature type="compositionally biased region" description="Gly residues" evidence="10">
    <location>
        <begin position="129"/>
        <end position="138"/>
    </location>
</feature>
<feature type="compositionally biased region" description="Gly residues" evidence="10">
    <location>
        <begin position="316"/>
        <end position="325"/>
    </location>
</feature>
<dbReference type="Gene3D" id="1.25.40.20">
    <property type="entry name" value="Ankyrin repeat-containing domain"/>
    <property type="match status" value="2"/>
</dbReference>
<evidence type="ECO:0000256" key="9">
    <source>
        <dbReference type="PROSITE-ProRule" id="PRU00023"/>
    </source>
</evidence>
<dbReference type="GO" id="GO:0005581">
    <property type="term" value="C:collagen trimer"/>
    <property type="evidence" value="ECO:0007669"/>
    <property type="project" value="UniProtKB-KW"/>
</dbReference>
<evidence type="ECO:0000256" key="8">
    <source>
        <dbReference type="ARBA" id="ARBA00023157"/>
    </source>
</evidence>
<keyword evidence="11" id="KW-0472">Membrane</keyword>
<dbReference type="PANTHER" id="PTHR24023:SF1090">
    <property type="entry name" value="ALPHA2(IV)-LIKE COLLAGEN"/>
    <property type="match status" value="1"/>
</dbReference>
<gene>
    <name evidence="13" type="ORF">KC01_LOCUS19791</name>
</gene>
<feature type="region of interest" description="Disordered" evidence="10">
    <location>
        <begin position="1"/>
        <end position="432"/>
    </location>
</feature>
<dbReference type="Pfam" id="PF01413">
    <property type="entry name" value="C4"/>
    <property type="match status" value="2"/>
</dbReference>
<dbReference type="InterPro" id="IPR002110">
    <property type="entry name" value="Ankyrin_rpt"/>
</dbReference>
<feature type="compositionally biased region" description="Low complexity" evidence="10">
    <location>
        <begin position="226"/>
        <end position="237"/>
    </location>
</feature>
<dbReference type="GO" id="GO:0030020">
    <property type="term" value="F:extracellular matrix structural constituent conferring tensile strength"/>
    <property type="evidence" value="ECO:0007669"/>
    <property type="project" value="TreeGrafter"/>
</dbReference>
<dbReference type="InterPro" id="IPR008160">
    <property type="entry name" value="Collagen"/>
</dbReference>
<evidence type="ECO:0000256" key="6">
    <source>
        <dbReference type="ARBA" id="ARBA00022869"/>
    </source>
</evidence>
<evidence type="ECO:0000256" key="2">
    <source>
        <dbReference type="ARBA" id="ARBA00004302"/>
    </source>
</evidence>
<dbReference type="SMART" id="SM00248">
    <property type="entry name" value="ANK"/>
    <property type="match status" value="3"/>
</dbReference>
<evidence type="ECO:0000256" key="5">
    <source>
        <dbReference type="ARBA" id="ARBA00022737"/>
    </source>
</evidence>
<dbReference type="GO" id="GO:0005615">
    <property type="term" value="C:extracellular space"/>
    <property type="evidence" value="ECO:0007669"/>
    <property type="project" value="TreeGrafter"/>
</dbReference>
<keyword evidence="3" id="KW-0964">Secreted</keyword>
<keyword evidence="6" id="KW-0084">Basement membrane</keyword>
<dbReference type="SMART" id="SM00111">
    <property type="entry name" value="C4"/>
    <property type="match status" value="2"/>
</dbReference>
<dbReference type="PROSITE" id="PS50088">
    <property type="entry name" value="ANK_REPEAT"/>
    <property type="match status" value="1"/>
</dbReference>
<feature type="compositionally biased region" description="Low complexity" evidence="10">
    <location>
        <begin position="139"/>
        <end position="155"/>
    </location>
</feature>
<sequence>MWSSGKRSGSGLDTTSSSVRREPTSDTSPSSQSPHSAGTGLPGDTYGGYPGSPGPKGQPGEVAFPGGRGLDGARGDDGFPGSPGFPGPKGQSGEPGRPGITGSPGFPGPKGLQGYPGPRGTDGPPGGPGGPGGPGSNGLPGSPGLDGLNGLPGPKGQSGTPGTSLGGRPGAPGIPGQKGERGVSYPGGPGYNGAKGERGAPGGPGLPGFPGRPGPPGPTSVSSAVGPIGDPGLPGLDGEYGFQGPPGPPGPPGPGTAQGDRGDPGLPGFPGTPGQKGEPGFPGGPGANGSPGFKGERGESGYSGGPGLKGFSGDSGFYGGKGPKGFRGPPGRKGPPGLTLPGPPPPRPLYGDMGVAGQSGSPGSPGEPGQPGMPGRSGPKGRPGSMGRLGRPGSAGSSGFVGDAGPPGFPGPTGEQGFPGAAGRPGPPGSVGRSYSIGYTMVKHSQNSQVPMCPQGMAQLWDGYSLLYVEGQEKAHNQDLGQPGSCLPRFSTIPFLYCSPSEVCYYASRNDKSYWLSTTAPIPMMPVSEDQIRPYISRCAVCEAPSQAVAVHSQDTTIPNCPPGWRSLWIGYSFLMHTAAGAEGGGQSLVSPGSCLEDFRATPFIECNGAKGTCHYFSNKYSFWLTTVDPREEFAFSPNQETLKGGQERSKVSRCQETHRLRCASLQLLSTNEAASHKQNRNSGFLFSSKPGTTQQLRWTFLTRAQTYGDLPFAKRLLETGCDPNIRDNRGRTGLHLAAARGNVEICRLLHKFGADLLATDYQGNTALHLCGHVDTIQFLVSNGLKIDICNHNGSTPLVLAKRRGVNKDAIRLLEGLEEQEVKGFNRGTHSKLETMQMADSESAMESHSLLNPNLQSTEGVLSSFRTTWQEFVEDLGFWRVLLLLVVIALLSLGIAYYVSGVLPFSSSQLELVH</sequence>
<evidence type="ECO:0000256" key="7">
    <source>
        <dbReference type="ARBA" id="ARBA00023119"/>
    </source>
</evidence>
<dbReference type="AlphaFoldDB" id="A0AAV2KJK2"/>
<feature type="compositionally biased region" description="Low complexity" evidence="10">
    <location>
        <begin position="373"/>
        <end position="388"/>
    </location>
</feature>
<dbReference type="Gene3D" id="2.170.240.10">
    <property type="entry name" value="Collagen IV, non-collagenous"/>
    <property type="match status" value="1"/>
</dbReference>
<dbReference type="InterPro" id="IPR016187">
    <property type="entry name" value="CTDL_fold"/>
</dbReference>
<protein>
    <recommendedName>
        <fullName evidence="12">Collagen IV NC1 domain-containing protein</fullName>
    </recommendedName>
</protein>
<proteinExistence type="predicted"/>
<evidence type="ECO:0000256" key="11">
    <source>
        <dbReference type="SAM" id="Phobius"/>
    </source>
</evidence>
<evidence type="ECO:0000256" key="1">
    <source>
        <dbReference type="ARBA" id="ARBA00003696"/>
    </source>
</evidence>
<feature type="transmembrane region" description="Helical" evidence="11">
    <location>
        <begin position="877"/>
        <end position="899"/>
    </location>
</feature>
<keyword evidence="5" id="KW-0677">Repeat</keyword>
<comment type="function">
    <text evidence="1">Type IV collagen is the major structural component of glomerular basement membranes (GBM), forming a 'chicken-wire' meshwork together with laminins, proteoglycans and entactin/nidogen.</text>
</comment>
<dbReference type="PROSITE" id="PS50297">
    <property type="entry name" value="ANK_REP_REGION"/>
    <property type="match status" value="1"/>
</dbReference>
<keyword evidence="11" id="KW-0812">Transmembrane</keyword>
<evidence type="ECO:0000313" key="13">
    <source>
        <dbReference type="EMBL" id="CAL1590255.1"/>
    </source>
</evidence>
<keyword evidence="7" id="KW-0176">Collagen</keyword>
<feature type="compositionally biased region" description="Pro residues" evidence="10">
    <location>
        <begin position="245"/>
        <end position="254"/>
    </location>
</feature>
<keyword evidence="9" id="KW-0040">ANK repeat</keyword>
<feature type="compositionally biased region" description="Gly residues" evidence="10">
    <location>
        <begin position="301"/>
        <end position="310"/>
    </location>
</feature>